<dbReference type="OrthoDB" id="8526319at2"/>
<reference evidence="3 4" key="1">
    <citation type="journal article" date="2015" name="Stand. Genomic Sci.">
        <title>Genomic Encyclopedia of Bacterial and Archaeal Type Strains, Phase III: the genomes of soil and plant-associated and newly described type strains.</title>
        <authorList>
            <person name="Whitman W.B."/>
            <person name="Woyke T."/>
            <person name="Klenk H.P."/>
            <person name="Zhou Y."/>
            <person name="Lilburn T.G."/>
            <person name="Beck B.J."/>
            <person name="De Vos P."/>
            <person name="Vandamme P."/>
            <person name="Eisen J.A."/>
            <person name="Garrity G."/>
            <person name="Hugenholtz P."/>
            <person name="Kyrpides N.C."/>
        </authorList>
    </citation>
    <scope>NUCLEOTIDE SEQUENCE [LARGE SCALE GENOMIC DNA]</scope>
    <source>
        <strain evidence="3 4">CGMCC 1.6858</strain>
    </source>
</reference>
<evidence type="ECO:0000313" key="4">
    <source>
        <dbReference type="Proteomes" id="UP000316905"/>
    </source>
</evidence>
<feature type="domain" description="KfrB" evidence="2">
    <location>
        <begin position="53"/>
        <end position="104"/>
    </location>
</feature>
<evidence type="ECO:0000256" key="1">
    <source>
        <dbReference type="SAM" id="MobiDB-lite"/>
    </source>
</evidence>
<evidence type="ECO:0000313" key="3">
    <source>
        <dbReference type="EMBL" id="TWI44681.1"/>
    </source>
</evidence>
<accession>A0A562PJQ2</accession>
<organism evidence="3 4">
    <name type="scientific">Pseudomonas duriflava</name>
    <dbReference type="NCBI Taxonomy" id="459528"/>
    <lineage>
        <taxon>Bacteria</taxon>
        <taxon>Pseudomonadati</taxon>
        <taxon>Pseudomonadota</taxon>
        <taxon>Gammaproteobacteria</taxon>
        <taxon>Pseudomonadales</taxon>
        <taxon>Pseudomonadaceae</taxon>
        <taxon>Pseudomonas</taxon>
    </lineage>
</organism>
<dbReference type="AlphaFoldDB" id="A0A562PJQ2"/>
<sequence>MKERLVVMNGQRVVQTSWGTPDEKNDMVGKANGVKPGVYNLHSASEADKKKSHEGQIVHSDKGAIYQKAGSYLVKHKPSDFDILPFAGSTVKISYSERGRAVTEAASQQQSRGLSR</sequence>
<dbReference type="EMBL" id="VLKY01000045">
    <property type="protein sequence ID" value="TWI44681.1"/>
    <property type="molecule type" value="Genomic_DNA"/>
</dbReference>
<name>A0A562PJQ2_9PSED</name>
<dbReference type="InterPro" id="IPR040782">
    <property type="entry name" value="KfrB"/>
</dbReference>
<proteinExistence type="predicted"/>
<feature type="compositionally biased region" description="Polar residues" evidence="1">
    <location>
        <begin position="105"/>
        <end position="116"/>
    </location>
</feature>
<gene>
    <name evidence="3" type="ORF">IQ22_04696</name>
</gene>
<keyword evidence="4" id="KW-1185">Reference proteome</keyword>
<dbReference type="Pfam" id="PF18790">
    <property type="entry name" value="KfrB"/>
    <property type="match status" value="1"/>
</dbReference>
<feature type="region of interest" description="Disordered" evidence="1">
    <location>
        <begin position="97"/>
        <end position="116"/>
    </location>
</feature>
<protein>
    <recommendedName>
        <fullName evidence="2">KfrB domain-containing protein</fullName>
    </recommendedName>
</protein>
<comment type="caution">
    <text evidence="3">The sequence shown here is derived from an EMBL/GenBank/DDBJ whole genome shotgun (WGS) entry which is preliminary data.</text>
</comment>
<dbReference type="RefSeq" id="WP_145146094.1">
    <property type="nucleotide sequence ID" value="NZ_VLKY01000045.1"/>
</dbReference>
<evidence type="ECO:0000259" key="2">
    <source>
        <dbReference type="Pfam" id="PF18790"/>
    </source>
</evidence>
<dbReference type="Proteomes" id="UP000316905">
    <property type="component" value="Unassembled WGS sequence"/>
</dbReference>